<dbReference type="RefSeq" id="WP_098037785.1">
    <property type="nucleotide sequence ID" value="NZ_CWGJ01000010.1"/>
</dbReference>
<dbReference type="AlphaFoldDB" id="A0A0H5DNJ9"/>
<proteinExistence type="predicted"/>
<dbReference type="EMBL" id="CWGJ01000010">
    <property type="protein sequence ID" value="CRX37921.1"/>
    <property type="molecule type" value="Genomic_DNA"/>
</dbReference>
<reference evidence="2" key="1">
    <citation type="submission" date="2015-06" db="EMBL/GenBank/DDBJ databases">
        <authorList>
            <person name="Bertelli C."/>
        </authorList>
    </citation>
    <scope>NUCLEOTIDE SEQUENCE [LARGE SCALE GENOMIC DNA]</scope>
    <source>
        <strain evidence="2">CRIB-30</strain>
    </source>
</reference>
<accession>A0A0H5DNJ9</accession>
<dbReference type="Proteomes" id="UP000220251">
    <property type="component" value="Unassembled WGS sequence"/>
</dbReference>
<keyword evidence="2" id="KW-1185">Reference proteome</keyword>
<evidence type="ECO:0000313" key="1">
    <source>
        <dbReference type="EMBL" id="CRX37921.1"/>
    </source>
</evidence>
<protein>
    <submittedName>
        <fullName evidence="1">Uncharacterized protein</fullName>
    </submittedName>
</protein>
<organism evidence="1 2">
    <name type="scientific">Estrella lausannensis</name>
    <dbReference type="NCBI Taxonomy" id="483423"/>
    <lineage>
        <taxon>Bacteria</taxon>
        <taxon>Pseudomonadati</taxon>
        <taxon>Chlamydiota</taxon>
        <taxon>Chlamydiia</taxon>
        <taxon>Parachlamydiales</taxon>
        <taxon>Candidatus Criblamydiaceae</taxon>
        <taxon>Estrella</taxon>
    </lineage>
</organism>
<sequence length="281" mass="28811">MSTIVPIIGKAAVTIGIQVAKKGIDYASKAYGGYAGVSVLNNIVENSQNQGEQIAGKVGRTFGKFLGKAVAGHAVPVISQQVKVIGETIQQAGVQVLDIALQNEETKEPTEKKPSKTLSTALEVGKIAATVVGTAAIASGIAPFAGIGIAYAAVDALPKIIKAALSETKEEKVHDLGDILSSAAKKVCIETAGVVIGNVVRYDQVKGAYNARVAEGALAGKKIGNYLPGFMKGTAEKVGAFFGTVDAGRHAMSMDVIQKANDAAATAGGAPPCRRSGQRRP</sequence>
<name>A0A0H5DNJ9_9BACT</name>
<gene>
    <name evidence="1" type="ORF">ELAC_0566</name>
</gene>
<evidence type="ECO:0000313" key="2">
    <source>
        <dbReference type="Proteomes" id="UP000220251"/>
    </source>
</evidence>